<dbReference type="InterPro" id="IPR025466">
    <property type="entry name" value="DUF4317"/>
</dbReference>
<evidence type="ECO:0000313" key="2">
    <source>
        <dbReference type="Proteomes" id="UP000647235"/>
    </source>
</evidence>
<accession>A0ABR7ESX2</accession>
<dbReference type="RefSeq" id="WP_186855465.1">
    <property type="nucleotide sequence ID" value="NZ_JACOOY010000004.1"/>
</dbReference>
<dbReference type="EMBL" id="JACOOY010000004">
    <property type="protein sequence ID" value="MBC5664447.1"/>
    <property type="molecule type" value="Genomic_DNA"/>
</dbReference>
<name>A0ABR7ESX2_9FIRM</name>
<evidence type="ECO:0000313" key="1">
    <source>
        <dbReference type="EMBL" id="MBC5664447.1"/>
    </source>
</evidence>
<organism evidence="1 2">
    <name type="scientific">Dorea hominis</name>
    <dbReference type="NCBI Taxonomy" id="2763040"/>
    <lineage>
        <taxon>Bacteria</taxon>
        <taxon>Bacillati</taxon>
        <taxon>Bacillota</taxon>
        <taxon>Clostridia</taxon>
        <taxon>Lachnospirales</taxon>
        <taxon>Lachnospiraceae</taxon>
        <taxon>Dorea</taxon>
    </lineage>
</organism>
<gene>
    <name evidence="1" type="ORF">H8S07_03990</name>
</gene>
<reference evidence="1 2" key="1">
    <citation type="submission" date="2020-08" db="EMBL/GenBank/DDBJ databases">
        <title>Genome public.</title>
        <authorList>
            <person name="Liu C."/>
            <person name="Sun Q."/>
        </authorList>
    </citation>
    <scope>NUCLEOTIDE SEQUENCE [LARGE SCALE GENOMIC DNA]</scope>
    <source>
        <strain evidence="1 2">NSJ-36</strain>
    </source>
</reference>
<comment type="caution">
    <text evidence="1">The sequence shown here is derived from an EMBL/GenBank/DDBJ whole genome shotgun (WGS) entry which is preliminary data.</text>
</comment>
<dbReference type="Proteomes" id="UP000647235">
    <property type="component" value="Unassembled WGS sequence"/>
</dbReference>
<sequence>MAEELKTRRINREDMLELTRRMTISRNCFSRVVGAYFDEEGYVDGTFNIHFLKLSKADQGKNLKLAKAIPFADTNRQLKEYVFPKTAKKPGSIWQLLMALKECELKNDGLLETFYEILGEKLNQNREYGFYLFYGCYDVPRKGNDKTEQWESEEVYPFLTGVFAPVSGDYEMGEPQFGFLFPAFSDRSGDSGAIAWYEKNAGRPHEEFLQLLQLM</sequence>
<dbReference type="Pfam" id="PF14199">
    <property type="entry name" value="DUF4317"/>
    <property type="match status" value="2"/>
</dbReference>
<keyword evidence="2" id="KW-1185">Reference proteome</keyword>
<protein>
    <submittedName>
        <fullName evidence="1">DUF4317 family protein</fullName>
    </submittedName>
</protein>
<proteinExistence type="predicted"/>